<dbReference type="AlphaFoldDB" id="A0A1M2VRT0"/>
<reference evidence="2 3" key="1">
    <citation type="submission" date="2016-10" db="EMBL/GenBank/DDBJ databases">
        <title>Genome sequence of the basidiomycete white-rot fungus Trametes pubescens.</title>
        <authorList>
            <person name="Makela M.R."/>
            <person name="Granchi Z."/>
            <person name="Peng M."/>
            <person name="De Vries R.P."/>
            <person name="Grigoriev I."/>
            <person name="Riley R."/>
            <person name="Hilden K."/>
        </authorList>
    </citation>
    <scope>NUCLEOTIDE SEQUENCE [LARGE SCALE GENOMIC DNA]</scope>
    <source>
        <strain evidence="2 3">FBCC735</strain>
    </source>
</reference>
<protein>
    <recommendedName>
        <fullName evidence="1">F-box domain-containing protein</fullName>
    </recommendedName>
</protein>
<accession>A0A1M2VRT0</accession>
<dbReference type="EMBL" id="MNAD01000790">
    <property type="protein sequence ID" value="OJT10319.1"/>
    <property type="molecule type" value="Genomic_DNA"/>
</dbReference>
<dbReference type="Gene3D" id="3.80.10.10">
    <property type="entry name" value="Ribonuclease Inhibitor"/>
    <property type="match status" value="1"/>
</dbReference>
<sequence>MRVKIVCLPDPASVDSTVITTGPHTGNFVPTLKAPRLRLADLPEELIREIISYLTDYESLQLSRISRAFYATSPPRPRNVTCRTYIKAISLRDCLTRSTITGRGSHIVSLEFRCTAFNRINPVTGDPIICDILSQTCNLRSLVCGSLEIGSPKVRNWIQRLPRLSQLQLHRPSKSALNGMVYPQSLSSLHLTQLNGLLSWSDLAKKLSGLTCLTKLVLDRCSLNDPGLRPGVLDIDGVDAPSPLLLVTSLEMLATDLPFDLLYFARMFPNLDTLHLQDSMFPLEDRARPDYYDKSKRVLHKLTYLDSDDGRVRHLVVPVLAKDCLYLDAICNTGHLVGLGIRLPAFTANHWNERIERYITNIHILELESFMTVFPRTIQFFTGLLAHHNPEKYGKLPLQVLSIAAPCVATLFIPEEELRAKLFEQTSYGLPNLRYLALASARYIPQDSTDLSGDRVPWRWWRIIRSGQDVEFREIPAWEGERVRKYFRDADRDKAKRFDEEFHALR</sequence>
<dbReference type="InterPro" id="IPR001810">
    <property type="entry name" value="F-box_dom"/>
</dbReference>
<evidence type="ECO:0000259" key="1">
    <source>
        <dbReference type="PROSITE" id="PS50181"/>
    </source>
</evidence>
<name>A0A1M2VRT0_TRAPU</name>
<dbReference type="Pfam" id="PF00646">
    <property type="entry name" value="F-box"/>
    <property type="match status" value="1"/>
</dbReference>
<evidence type="ECO:0000313" key="2">
    <source>
        <dbReference type="EMBL" id="OJT10319.1"/>
    </source>
</evidence>
<proteinExistence type="predicted"/>
<keyword evidence="3" id="KW-1185">Reference proteome</keyword>
<dbReference type="Proteomes" id="UP000184267">
    <property type="component" value="Unassembled WGS sequence"/>
</dbReference>
<feature type="domain" description="F-box" evidence="1">
    <location>
        <begin position="36"/>
        <end position="70"/>
    </location>
</feature>
<evidence type="ECO:0000313" key="3">
    <source>
        <dbReference type="Proteomes" id="UP000184267"/>
    </source>
</evidence>
<dbReference type="STRING" id="154538.A0A1M2VRT0"/>
<comment type="caution">
    <text evidence="2">The sequence shown here is derived from an EMBL/GenBank/DDBJ whole genome shotgun (WGS) entry which is preliminary data.</text>
</comment>
<organism evidence="2 3">
    <name type="scientific">Trametes pubescens</name>
    <name type="common">White-rot fungus</name>
    <dbReference type="NCBI Taxonomy" id="154538"/>
    <lineage>
        <taxon>Eukaryota</taxon>
        <taxon>Fungi</taxon>
        <taxon>Dikarya</taxon>
        <taxon>Basidiomycota</taxon>
        <taxon>Agaricomycotina</taxon>
        <taxon>Agaricomycetes</taxon>
        <taxon>Polyporales</taxon>
        <taxon>Polyporaceae</taxon>
        <taxon>Trametes</taxon>
    </lineage>
</organism>
<dbReference type="SUPFAM" id="SSF52047">
    <property type="entry name" value="RNI-like"/>
    <property type="match status" value="1"/>
</dbReference>
<dbReference type="InterPro" id="IPR032675">
    <property type="entry name" value="LRR_dom_sf"/>
</dbReference>
<dbReference type="OrthoDB" id="2758753at2759"/>
<gene>
    <name evidence="2" type="ORF">TRAPUB_13187</name>
</gene>
<dbReference type="PROSITE" id="PS50181">
    <property type="entry name" value="FBOX"/>
    <property type="match status" value="1"/>
</dbReference>